<dbReference type="RefSeq" id="WP_096466052.1">
    <property type="nucleotide sequence ID" value="NZ_AP017312.1"/>
</dbReference>
<dbReference type="GO" id="GO:0016020">
    <property type="term" value="C:membrane"/>
    <property type="evidence" value="ECO:0007669"/>
    <property type="project" value="InterPro"/>
</dbReference>
<dbReference type="KEGG" id="asoc:CB4_02458"/>
<evidence type="ECO:0000256" key="2">
    <source>
        <dbReference type="ARBA" id="ARBA00023136"/>
    </source>
</evidence>
<proteinExistence type="inferred from homology"/>
<accession>A0A0U5BBJ5</accession>
<dbReference type="EMBL" id="AP017312">
    <property type="protein sequence ID" value="BAU28284.1"/>
    <property type="molecule type" value="Genomic_DNA"/>
</dbReference>
<dbReference type="PANTHER" id="PTHR22550">
    <property type="entry name" value="SPORE GERMINATION PROTEIN"/>
    <property type="match status" value="1"/>
</dbReference>
<dbReference type="OrthoDB" id="1726708at2"/>
<dbReference type="PIRSF" id="PIRSF005690">
    <property type="entry name" value="GerBA"/>
    <property type="match status" value="1"/>
</dbReference>
<dbReference type="AlphaFoldDB" id="A0A0U5BBJ5"/>
<evidence type="ECO:0000313" key="4">
    <source>
        <dbReference type="Proteomes" id="UP000217696"/>
    </source>
</evidence>
<protein>
    <submittedName>
        <fullName evidence="3">Spore germination protein B1</fullName>
    </submittedName>
</protein>
<keyword evidence="4" id="KW-1185">Reference proteome</keyword>
<gene>
    <name evidence="3" type="primary">gerBA_3</name>
    <name evidence="3" type="ORF">CB4_02458</name>
</gene>
<name>A0A0U5BBJ5_9BACL</name>
<sequence>MTFFTNWIRGKNALPTQNEATALLHSKIDSSLSVNMQDLAKLFSNMPDLTSHELLLQTEKKAALFYIDGLVDRNMINKDILPPLLSKKWDQEGPLELTVSMSPIKKMEQWSEIEQDLLGGKSILFIDGCSFAFGFETQNWPQRAIQEPQVESSIKSSHQGFTETASQNISMIRRYIPTRELKVTKCTVGDRGKVTVSLLYLQDVINQDFLQEMQKRITQIKVDTILSTGELEGFIEDHSYTPFPQFIITERPDTAASHILQGRIAVIIDRSPGVLIGPMSFSSFFQTVDDYNIRWLIASFIRLLRFIGAFIAIFAPAFYIAMVSFHYEIVPLKLLLSIAESREKVPFPPLIEALLMELALEMLREAGIRLPAPIGQTIGVVGGIVIGQAAVQAGLVSNIMVIVVALTAIASFIIPNLDMSAGIRILRFPMMILASIFGMIGIISGMMLLIGHLLSLKSLGSPYMNFLSFSSIPDIKDTFLRLPIWMMKKRPLSIRPKQINRQGSTPNHKEDP</sequence>
<evidence type="ECO:0000256" key="1">
    <source>
        <dbReference type="ARBA" id="ARBA00005278"/>
    </source>
</evidence>
<dbReference type="PANTHER" id="PTHR22550:SF16">
    <property type="entry name" value="SPORE GERMINATION PROTEIN"/>
    <property type="match status" value="1"/>
</dbReference>
<dbReference type="InterPro" id="IPR050768">
    <property type="entry name" value="UPF0353/GerABKA_families"/>
</dbReference>
<dbReference type="GO" id="GO:0009847">
    <property type="term" value="P:spore germination"/>
    <property type="evidence" value="ECO:0007669"/>
    <property type="project" value="InterPro"/>
</dbReference>
<reference evidence="3 4" key="1">
    <citation type="submission" date="2015-12" db="EMBL/GenBank/DDBJ databases">
        <title>Genome sequence of Aneurinibacillus soli.</title>
        <authorList>
            <person name="Lee J.S."/>
            <person name="Lee K.C."/>
            <person name="Kim K.K."/>
            <person name="Lee B.W."/>
        </authorList>
    </citation>
    <scope>NUCLEOTIDE SEQUENCE [LARGE SCALE GENOMIC DNA]</scope>
    <source>
        <strain evidence="3 4">CB4</strain>
    </source>
</reference>
<dbReference type="Proteomes" id="UP000217696">
    <property type="component" value="Chromosome"/>
</dbReference>
<evidence type="ECO:0000313" key="3">
    <source>
        <dbReference type="EMBL" id="BAU28284.1"/>
    </source>
</evidence>
<dbReference type="InterPro" id="IPR004995">
    <property type="entry name" value="Spore_Ger"/>
</dbReference>
<comment type="similarity">
    <text evidence="1">Belongs to the GerABKA family.</text>
</comment>
<dbReference type="Pfam" id="PF03323">
    <property type="entry name" value="GerA"/>
    <property type="match status" value="1"/>
</dbReference>
<organism evidence="3 4">
    <name type="scientific">Aneurinibacillus soli</name>
    <dbReference type="NCBI Taxonomy" id="1500254"/>
    <lineage>
        <taxon>Bacteria</taxon>
        <taxon>Bacillati</taxon>
        <taxon>Bacillota</taxon>
        <taxon>Bacilli</taxon>
        <taxon>Bacillales</taxon>
        <taxon>Paenibacillaceae</taxon>
        <taxon>Aneurinibacillus group</taxon>
        <taxon>Aneurinibacillus</taxon>
    </lineage>
</organism>
<keyword evidence="2" id="KW-0472">Membrane</keyword>